<feature type="region of interest" description="Disordered" evidence="1">
    <location>
        <begin position="1"/>
        <end position="115"/>
    </location>
</feature>
<organism evidence="2 4">
    <name type="scientific">Salvelinus namaycush</name>
    <name type="common">Lake trout</name>
    <name type="synonym">Salmo namaycush</name>
    <dbReference type="NCBI Taxonomy" id="8040"/>
    <lineage>
        <taxon>Eukaryota</taxon>
        <taxon>Metazoa</taxon>
        <taxon>Chordata</taxon>
        <taxon>Craniata</taxon>
        <taxon>Vertebrata</taxon>
        <taxon>Euteleostomi</taxon>
        <taxon>Actinopterygii</taxon>
        <taxon>Neopterygii</taxon>
        <taxon>Teleostei</taxon>
        <taxon>Protacanthopterygii</taxon>
        <taxon>Salmoniformes</taxon>
        <taxon>Salmonidae</taxon>
        <taxon>Salmoninae</taxon>
        <taxon>Salvelinus</taxon>
    </lineage>
</organism>
<evidence type="ECO:0000313" key="4">
    <source>
        <dbReference type="RefSeq" id="XP_038821583.1"/>
    </source>
</evidence>
<proteinExistence type="predicted"/>
<keyword evidence="2" id="KW-1185">Reference proteome</keyword>
<feature type="compositionally biased region" description="Acidic residues" evidence="1">
    <location>
        <begin position="51"/>
        <end position="63"/>
    </location>
</feature>
<evidence type="ECO:0000313" key="3">
    <source>
        <dbReference type="RefSeq" id="XP_038821582.1"/>
    </source>
</evidence>
<feature type="compositionally biased region" description="Basic and acidic residues" evidence="1">
    <location>
        <begin position="203"/>
        <end position="212"/>
    </location>
</feature>
<dbReference type="AlphaFoldDB" id="A0A8U0TMZ4"/>
<dbReference type="GeneID" id="120021802"/>
<reference evidence="3 4" key="1">
    <citation type="submission" date="2025-04" db="UniProtKB">
        <authorList>
            <consortium name="RefSeq"/>
        </authorList>
    </citation>
    <scope>IDENTIFICATION</scope>
    <source>
        <tissue evidence="3 4">White muscle</tissue>
    </source>
</reference>
<protein>
    <submittedName>
        <fullName evidence="3 4">Uncharacterized protein LOC120021802</fullName>
    </submittedName>
</protein>
<evidence type="ECO:0000256" key="1">
    <source>
        <dbReference type="SAM" id="MobiDB-lite"/>
    </source>
</evidence>
<dbReference type="RefSeq" id="XP_038821583.1">
    <property type="nucleotide sequence ID" value="XM_038965655.1"/>
</dbReference>
<dbReference type="Proteomes" id="UP000808372">
    <property type="component" value="Chromosome 26"/>
</dbReference>
<dbReference type="RefSeq" id="XP_038821582.1">
    <property type="nucleotide sequence ID" value="XM_038965654.1"/>
</dbReference>
<accession>A0A8U0TMZ4</accession>
<feature type="compositionally biased region" description="Low complexity" evidence="1">
    <location>
        <begin position="85"/>
        <end position="101"/>
    </location>
</feature>
<feature type="compositionally biased region" description="Basic and acidic residues" evidence="1">
    <location>
        <begin position="1"/>
        <end position="24"/>
    </location>
</feature>
<sequence>MEARKNASLPRDHREHPRPSDCRGRTTAPSLLRGYSWPAPLHTSQPSQEEEKQEEVVEAEEGEERYAGHEMEVEIGSNQPGVPDSGRSYSSYASQSSGRGSLEPPNGCLSICLSPTLTSSPETIEEIQGNTEETRLQDMEALKRRKASVDKNYEWDSTDVSIQPGDQDLEGTSLFSSVSLLKSTPSMHHSRKGLKESVQFQGHHHETSRYSDPEPDNPIYT</sequence>
<gene>
    <name evidence="3 4" type="primary">LOC120021802</name>
</gene>
<dbReference type="KEGG" id="snh:120021802"/>
<evidence type="ECO:0000313" key="2">
    <source>
        <dbReference type="Proteomes" id="UP000808372"/>
    </source>
</evidence>
<name>A0A8U0TMZ4_SALNM</name>
<feature type="region of interest" description="Disordered" evidence="1">
    <location>
        <begin position="183"/>
        <end position="221"/>
    </location>
</feature>